<dbReference type="KEGG" id="ipo:Ilyop_2872"/>
<sequence>MIDDIIINKSETIKRCIKRINEEYEDNPENLNEYRRQDSIILNIQRLCEACIDIATHIIRKKKLGVPQSSKDSFQILEDNKIIPKELSERLQGMVGFRNVAVHDYQTLNLSIVEKVVEDYIYDGIKLCKEIIKDQKEFKNL</sequence>
<dbReference type="InterPro" id="IPR037038">
    <property type="entry name" value="HepT-like_sf"/>
</dbReference>
<name>E3HE07_ILYPC</name>
<evidence type="ECO:0008006" key="7">
    <source>
        <dbReference type="Google" id="ProtNLM"/>
    </source>
</evidence>
<dbReference type="AlphaFoldDB" id="E3HE07"/>
<dbReference type="InterPro" id="IPR008201">
    <property type="entry name" value="HepT-like"/>
</dbReference>
<evidence type="ECO:0000256" key="4">
    <source>
        <dbReference type="ARBA" id="ARBA00024207"/>
    </source>
</evidence>
<dbReference type="eggNOG" id="COG2445">
    <property type="taxonomic scope" value="Bacteria"/>
</dbReference>
<dbReference type="PANTHER" id="PTHR33397:SF3">
    <property type="entry name" value="MRNA NUCLEASE HEPT"/>
    <property type="match status" value="1"/>
</dbReference>
<dbReference type="Gene3D" id="1.20.120.580">
    <property type="entry name" value="bsu32300-like"/>
    <property type="match status" value="1"/>
</dbReference>
<dbReference type="Proteomes" id="UP000006875">
    <property type="component" value="Plasmid pILYOP02"/>
</dbReference>
<dbReference type="Pfam" id="PF01934">
    <property type="entry name" value="HepT-like"/>
    <property type="match status" value="1"/>
</dbReference>
<dbReference type="NCBIfam" id="NF047751">
    <property type="entry name" value="HepT_toxin"/>
    <property type="match status" value="1"/>
</dbReference>
<dbReference type="GO" id="GO:0016787">
    <property type="term" value="F:hydrolase activity"/>
    <property type="evidence" value="ECO:0007669"/>
    <property type="project" value="UniProtKB-KW"/>
</dbReference>
<accession>E3HE07</accession>
<keyword evidence="3" id="KW-0378">Hydrolase</keyword>
<comment type="similarity">
    <text evidence="4">Belongs to the HepT RNase toxin family.</text>
</comment>
<protein>
    <recommendedName>
        <fullName evidence="7">DUF86 domain-containing protein</fullName>
    </recommendedName>
</protein>
<keyword evidence="5" id="KW-0614">Plasmid</keyword>
<dbReference type="GO" id="GO:0004540">
    <property type="term" value="F:RNA nuclease activity"/>
    <property type="evidence" value="ECO:0007669"/>
    <property type="project" value="InterPro"/>
</dbReference>
<proteinExistence type="inferred from homology"/>
<keyword evidence="1" id="KW-1277">Toxin-antitoxin system</keyword>
<dbReference type="PANTHER" id="PTHR33397">
    <property type="entry name" value="UPF0331 PROTEIN YUTE"/>
    <property type="match status" value="1"/>
</dbReference>
<dbReference type="GO" id="GO:0110001">
    <property type="term" value="C:toxin-antitoxin complex"/>
    <property type="evidence" value="ECO:0007669"/>
    <property type="project" value="InterPro"/>
</dbReference>
<dbReference type="RefSeq" id="WP_013389271.1">
    <property type="nucleotide sequence ID" value="NC_014634.1"/>
</dbReference>
<organism evidence="5 6">
    <name type="scientific">Ilyobacter polytropus (strain ATCC 51220 / DSM 2926 / LMG 16218 / CuHBu1)</name>
    <dbReference type="NCBI Taxonomy" id="572544"/>
    <lineage>
        <taxon>Bacteria</taxon>
        <taxon>Fusobacteriati</taxon>
        <taxon>Fusobacteriota</taxon>
        <taxon>Fusobacteriia</taxon>
        <taxon>Fusobacteriales</taxon>
        <taxon>Fusobacteriaceae</taxon>
        <taxon>Ilyobacter</taxon>
    </lineage>
</organism>
<dbReference type="HOGENOM" id="CLU_142825_1_1_0"/>
<keyword evidence="2" id="KW-0540">Nuclease</keyword>
<evidence type="ECO:0000313" key="5">
    <source>
        <dbReference type="EMBL" id="ADO84619.1"/>
    </source>
</evidence>
<dbReference type="OrthoDB" id="9796612at2"/>
<evidence type="ECO:0000256" key="3">
    <source>
        <dbReference type="ARBA" id="ARBA00022801"/>
    </source>
</evidence>
<evidence type="ECO:0000256" key="1">
    <source>
        <dbReference type="ARBA" id="ARBA00022649"/>
    </source>
</evidence>
<dbReference type="EMBL" id="CP002283">
    <property type="protein sequence ID" value="ADO84619.1"/>
    <property type="molecule type" value="Genomic_DNA"/>
</dbReference>
<geneLocation type="plasmid" evidence="5 6">
    <name>pILYOP02</name>
</geneLocation>
<dbReference type="SUPFAM" id="SSF81593">
    <property type="entry name" value="Nucleotidyltransferase substrate binding subunit/domain"/>
    <property type="match status" value="1"/>
</dbReference>
<reference evidence="5 6" key="1">
    <citation type="journal article" date="2010" name="Stand. Genomic Sci.">
        <title>Complete genome sequence of Ilyobacter polytropus type strain (CuHbu1).</title>
        <authorList>
            <person name="Sikorski J."/>
            <person name="Chertkov O."/>
            <person name="Lapidus A."/>
            <person name="Nolan M."/>
            <person name="Lucas S."/>
            <person name="Del Rio T.G."/>
            <person name="Tice H."/>
            <person name="Cheng J.F."/>
            <person name="Tapia R."/>
            <person name="Han C."/>
            <person name="Goodwin L."/>
            <person name="Pitluck S."/>
            <person name="Liolios K."/>
            <person name="Ivanova N."/>
            <person name="Mavromatis K."/>
            <person name="Mikhailova N."/>
            <person name="Pati A."/>
            <person name="Chen A."/>
            <person name="Palaniappan K."/>
            <person name="Land M."/>
            <person name="Hauser L."/>
            <person name="Chang Y.J."/>
            <person name="Jeffries C.D."/>
            <person name="Brambilla E."/>
            <person name="Yasawong M."/>
            <person name="Rohde M."/>
            <person name="Pukall R."/>
            <person name="Spring S."/>
            <person name="Goker M."/>
            <person name="Woyke T."/>
            <person name="Bristow J."/>
            <person name="Eisen J.A."/>
            <person name="Markowitz V."/>
            <person name="Hugenholtz P."/>
            <person name="Kyrpides N.C."/>
            <person name="Klenk H.P."/>
        </authorList>
    </citation>
    <scope>NUCLEOTIDE SEQUENCE [LARGE SCALE GENOMIC DNA]</scope>
    <source>
        <strain evidence="6">ATCC 51220 / DSM 2926 / LMG 16218 / CuHBu1</strain>
        <plasmid evidence="6">pILYOP02</plasmid>
    </source>
</reference>
<evidence type="ECO:0000313" key="6">
    <source>
        <dbReference type="Proteomes" id="UP000006875"/>
    </source>
</evidence>
<dbReference type="InterPro" id="IPR052379">
    <property type="entry name" value="Type_VII_TA_RNase"/>
</dbReference>
<keyword evidence="6" id="KW-1185">Reference proteome</keyword>
<gene>
    <name evidence="5" type="ordered locus">Ilyop_2872</name>
</gene>
<evidence type="ECO:0000256" key="2">
    <source>
        <dbReference type="ARBA" id="ARBA00022722"/>
    </source>
</evidence>